<dbReference type="Gene3D" id="3.10.100.10">
    <property type="entry name" value="Mannose-Binding Protein A, subunit A"/>
    <property type="match status" value="3"/>
</dbReference>
<dbReference type="PROSITE" id="PS50041">
    <property type="entry name" value="C_TYPE_LECTIN_2"/>
    <property type="match status" value="1"/>
</dbReference>
<comment type="caution">
    <text evidence="3">The sequence shown here is derived from an EMBL/GenBank/DDBJ whole genome shotgun (WGS) entry which is preliminary data.</text>
</comment>
<feature type="region of interest" description="Disordered" evidence="1">
    <location>
        <begin position="415"/>
        <end position="436"/>
    </location>
</feature>
<dbReference type="InterPro" id="IPR016187">
    <property type="entry name" value="CTDL_fold"/>
</dbReference>
<feature type="compositionally biased region" description="Basic and acidic residues" evidence="1">
    <location>
        <begin position="419"/>
        <end position="436"/>
    </location>
</feature>
<keyword evidence="4" id="KW-1185">Reference proteome</keyword>
<sequence length="436" mass="46742">MLIPEDQASIPEAKEICQDKGLELMSLSSLVELGPVQDLIKEFDIPTNTILTSMKKVTDGGTNWLGDLASALLPPNDPSKDGDCLGLSALGLEGISCDTVSNFVCQVPDPPGAKPRKTTAKQRATTKSNGWRTVFNSPSDKIVRIGTKKYKFPNEMATFTDAEKICKKDQMEIASLDSPSEAADISDYLQYIDLLKEPVFSSFSSLIEEGAKLLSNWGSDDPPGGPGDCLVQQDDQYFNSSCDTENHFICEDPIEEDSSTMGISSLTSIEDAILNFVGGKNVLIPNNLATIPEAKTICKSKGLELMSLNSIAQLEPVKGLVKNLGLSSSTLLTAMTKLTSGGSNLLGDLASAILPPKDPSKDGDCLGLSALGLKGISCDTVSNFVCQVPDQPGMTTRPPKKTTTKPMADSIQFTFQQKGQDRSETVQVSRRDGNFP</sequence>
<evidence type="ECO:0000313" key="3">
    <source>
        <dbReference type="EMBL" id="CAB3387135.1"/>
    </source>
</evidence>
<dbReference type="AlphaFoldDB" id="A0A8S1E2B2"/>
<dbReference type="OrthoDB" id="538816at2759"/>
<dbReference type="SUPFAM" id="SSF56436">
    <property type="entry name" value="C-type lectin-like"/>
    <property type="match status" value="3"/>
</dbReference>
<feature type="domain" description="C-type lectin" evidence="2">
    <location>
        <begin position="145"/>
        <end position="251"/>
    </location>
</feature>
<name>A0A8S1E2B2_9INSE</name>
<evidence type="ECO:0000256" key="1">
    <source>
        <dbReference type="SAM" id="MobiDB-lite"/>
    </source>
</evidence>
<dbReference type="SMART" id="SM00034">
    <property type="entry name" value="CLECT"/>
    <property type="match status" value="2"/>
</dbReference>
<reference evidence="3 4" key="1">
    <citation type="submission" date="2020-04" db="EMBL/GenBank/DDBJ databases">
        <authorList>
            <person name="Alioto T."/>
            <person name="Alioto T."/>
            <person name="Gomez Garrido J."/>
        </authorList>
    </citation>
    <scope>NUCLEOTIDE SEQUENCE [LARGE SCALE GENOMIC DNA]</scope>
</reference>
<dbReference type="EMBL" id="CADEPI010000540">
    <property type="protein sequence ID" value="CAB3387135.1"/>
    <property type="molecule type" value="Genomic_DNA"/>
</dbReference>
<accession>A0A8S1E2B2</accession>
<dbReference type="Proteomes" id="UP000494165">
    <property type="component" value="Unassembled WGS sequence"/>
</dbReference>
<gene>
    <name evidence="3" type="ORF">CLODIP_2_CD02667</name>
</gene>
<dbReference type="CDD" id="cd00037">
    <property type="entry name" value="CLECT"/>
    <property type="match status" value="1"/>
</dbReference>
<evidence type="ECO:0000259" key="2">
    <source>
        <dbReference type="PROSITE" id="PS50041"/>
    </source>
</evidence>
<evidence type="ECO:0000313" key="4">
    <source>
        <dbReference type="Proteomes" id="UP000494165"/>
    </source>
</evidence>
<proteinExistence type="predicted"/>
<dbReference type="InterPro" id="IPR016186">
    <property type="entry name" value="C-type_lectin-like/link_sf"/>
</dbReference>
<dbReference type="InterPro" id="IPR001304">
    <property type="entry name" value="C-type_lectin-like"/>
</dbReference>
<organism evidence="3 4">
    <name type="scientific">Cloeon dipterum</name>
    <dbReference type="NCBI Taxonomy" id="197152"/>
    <lineage>
        <taxon>Eukaryota</taxon>
        <taxon>Metazoa</taxon>
        <taxon>Ecdysozoa</taxon>
        <taxon>Arthropoda</taxon>
        <taxon>Hexapoda</taxon>
        <taxon>Insecta</taxon>
        <taxon>Pterygota</taxon>
        <taxon>Palaeoptera</taxon>
        <taxon>Ephemeroptera</taxon>
        <taxon>Pisciforma</taxon>
        <taxon>Baetidae</taxon>
        <taxon>Cloeon</taxon>
    </lineage>
</organism>
<protein>
    <recommendedName>
        <fullName evidence="2">C-type lectin domain-containing protein</fullName>
    </recommendedName>
</protein>